<evidence type="ECO:0000256" key="6">
    <source>
        <dbReference type="ARBA" id="ARBA00048576"/>
    </source>
</evidence>
<dbReference type="RefSeq" id="WP_344747477.1">
    <property type="nucleotide sequence ID" value="NZ_BAAAWW010000129.1"/>
</dbReference>
<evidence type="ECO:0000256" key="3">
    <source>
        <dbReference type="ARBA" id="ARBA00022679"/>
    </source>
</evidence>
<protein>
    <recommendedName>
        <fullName evidence="1">acyl-homoserine-lactone synthase</fullName>
        <ecNumber evidence="1">2.3.1.184</ecNumber>
    </recommendedName>
</protein>
<keyword evidence="4" id="KW-0949">S-adenosyl-L-methionine</keyword>
<dbReference type="Proteomes" id="UP001589610">
    <property type="component" value="Unassembled WGS sequence"/>
</dbReference>
<evidence type="ECO:0000313" key="8">
    <source>
        <dbReference type="Proteomes" id="UP001589610"/>
    </source>
</evidence>
<evidence type="ECO:0000313" key="7">
    <source>
        <dbReference type="EMBL" id="MFB9676411.1"/>
    </source>
</evidence>
<comment type="caution">
    <text evidence="7">The sequence shown here is derived from an EMBL/GenBank/DDBJ whole genome shotgun (WGS) entry which is preliminary data.</text>
</comment>
<keyword evidence="3" id="KW-0808">Transferase</keyword>
<evidence type="ECO:0000256" key="2">
    <source>
        <dbReference type="ARBA" id="ARBA00022654"/>
    </source>
</evidence>
<gene>
    <name evidence="7" type="ORF">ACFFRH_13025</name>
</gene>
<dbReference type="PROSITE" id="PS00949">
    <property type="entry name" value="AUTOINDUCER_SYNTH_1"/>
    <property type="match status" value="1"/>
</dbReference>
<dbReference type="EC" id="2.3.1.184" evidence="1"/>
<dbReference type="PANTHER" id="PTHR39322">
    <property type="entry name" value="ACYL-HOMOSERINE-LACTONE SYNTHASE"/>
    <property type="match status" value="1"/>
</dbReference>
<organism evidence="7 8">
    <name type="scientific">Streptosporangium vulgare</name>
    <dbReference type="NCBI Taxonomy" id="46190"/>
    <lineage>
        <taxon>Bacteria</taxon>
        <taxon>Bacillati</taxon>
        <taxon>Actinomycetota</taxon>
        <taxon>Actinomycetes</taxon>
        <taxon>Streptosporangiales</taxon>
        <taxon>Streptosporangiaceae</taxon>
        <taxon>Streptosporangium</taxon>
    </lineage>
</organism>
<dbReference type="Gene3D" id="3.40.630.30">
    <property type="match status" value="1"/>
</dbReference>
<evidence type="ECO:0000256" key="1">
    <source>
        <dbReference type="ARBA" id="ARBA00012340"/>
    </source>
</evidence>
<sequence length="218" mass="23870">MNDPPPKSCAQRIVVGRAGELPGWLLDGMFRLRHEVFYERLRWDVDSFHGMERDFYDDCDPVYVITYRAGCREVTGCCRLLPTDGRYMLPEVFSETLRGGVAPRDPAVWELSRLATGGGGSRTVAAGLGPLARALLWEAFRWVDQHGEAVVAVSGVALERRVNAMGVPTRRLGDGGAARLGKLLCSAYITLTRDFLENAPPVPETETDCQGGCAAVRG</sequence>
<proteinExistence type="predicted"/>
<dbReference type="InterPro" id="IPR018311">
    <property type="entry name" value="Autoind_synth_CS"/>
</dbReference>
<evidence type="ECO:0000256" key="5">
    <source>
        <dbReference type="ARBA" id="ARBA00022929"/>
    </source>
</evidence>
<dbReference type="Pfam" id="PF00765">
    <property type="entry name" value="Autoind_synth"/>
    <property type="match status" value="1"/>
</dbReference>
<accession>A0ABV5TDQ1</accession>
<dbReference type="SUPFAM" id="SSF55729">
    <property type="entry name" value="Acyl-CoA N-acyltransferases (Nat)"/>
    <property type="match status" value="1"/>
</dbReference>
<dbReference type="EMBL" id="JBHMBS010000005">
    <property type="protein sequence ID" value="MFB9676411.1"/>
    <property type="molecule type" value="Genomic_DNA"/>
</dbReference>
<keyword evidence="8" id="KW-1185">Reference proteome</keyword>
<dbReference type="InterPro" id="IPR001690">
    <property type="entry name" value="Autoind_synthase"/>
</dbReference>
<evidence type="ECO:0000256" key="4">
    <source>
        <dbReference type="ARBA" id="ARBA00022691"/>
    </source>
</evidence>
<keyword evidence="2" id="KW-0673">Quorum sensing</keyword>
<comment type="catalytic activity">
    <reaction evidence="6">
        <text>a fatty acyl-[ACP] + S-adenosyl-L-methionine = an N-acyl-L-homoserine lactone + S-methyl-5'-thioadenosine + holo-[ACP] + H(+)</text>
        <dbReference type="Rhea" id="RHEA:10096"/>
        <dbReference type="Rhea" id="RHEA-COMP:9685"/>
        <dbReference type="Rhea" id="RHEA-COMP:14125"/>
        <dbReference type="ChEBI" id="CHEBI:15378"/>
        <dbReference type="ChEBI" id="CHEBI:17509"/>
        <dbReference type="ChEBI" id="CHEBI:55474"/>
        <dbReference type="ChEBI" id="CHEBI:59789"/>
        <dbReference type="ChEBI" id="CHEBI:64479"/>
        <dbReference type="ChEBI" id="CHEBI:138651"/>
        <dbReference type="EC" id="2.3.1.184"/>
    </reaction>
</comment>
<keyword evidence="5" id="KW-0071">Autoinducer synthesis</keyword>
<dbReference type="PRINTS" id="PR01549">
    <property type="entry name" value="AUTOINDCRSYN"/>
</dbReference>
<reference evidence="7 8" key="1">
    <citation type="submission" date="2024-09" db="EMBL/GenBank/DDBJ databases">
        <authorList>
            <person name="Sun Q."/>
            <person name="Mori K."/>
        </authorList>
    </citation>
    <scope>NUCLEOTIDE SEQUENCE [LARGE SCALE GENOMIC DNA]</scope>
    <source>
        <strain evidence="7 8">JCM 3028</strain>
    </source>
</reference>
<name>A0ABV5TDQ1_9ACTN</name>
<dbReference type="InterPro" id="IPR016181">
    <property type="entry name" value="Acyl_CoA_acyltransferase"/>
</dbReference>
<dbReference type="PANTHER" id="PTHR39322:SF1">
    <property type="entry name" value="ISOVALERYL-HOMOSERINE LACTONE SYNTHASE"/>
    <property type="match status" value="1"/>
</dbReference>
<dbReference type="PROSITE" id="PS51187">
    <property type="entry name" value="AUTOINDUCER_SYNTH_2"/>
    <property type="match status" value="1"/>
</dbReference>